<evidence type="ECO:0000259" key="2">
    <source>
        <dbReference type="Pfam" id="PF13154"/>
    </source>
</evidence>
<organism evidence="3 4">
    <name type="scientific">Bradyrhizobium septentrionale</name>
    <dbReference type="NCBI Taxonomy" id="1404411"/>
    <lineage>
        <taxon>Bacteria</taxon>
        <taxon>Pseudomonadati</taxon>
        <taxon>Pseudomonadota</taxon>
        <taxon>Alphaproteobacteria</taxon>
        <taxon>Hyphomicrobiales</taxon>
        <taxon>Nitrobacteraceae</taxon>
        <taxon>Bradyrhizobium</taxon>
    </lineage>
</organism>
<reference evidence="3" key="2">
    <citation type="submission" date="2024-03" db="EMBL/GenBank/DDBJ databases">
        <authorList>
            <person name="Bromfield E.S.P."/>
            <person name="Cloutier S."/>
        </authorList>
    </citation>
    <scope>NUCLEOTIDE SEQUENCE</scope>
    <source>
        <strain evidence="3">5S5</strain>
        <plasmid evidence="3">pBs5S5a</plasmid>
    </source>
</reference>
<dbReference type="RefSeq" id="WP_338835204.1">
    <property type="nucleotide sequence ID" value="NZ_CP147713.1"/>
</dbReference>
<feature type="region of interest" description="Disordered" evidence="1">
    <location>
        <begin position="276"/>
        <end position="334"/>
    </location>
</feature>
<dbReference type="Pfam" id="PF13155">
    <property type="entry name" value="Toprim_2"/>
    <property type="match status" value="1"/>
</dbReference>
<protein>
    <submittedName>
        <fullName evidence="3">DUF3991 and toprim domain-containing protein</fullName>
    </submittedName>
</protein>
<proteinExistence type="predicted"/>
<evidence type="ECO:0000313" key="3">
    <source>
        <dbReference type="EMBL" id="WXC84847.1"/>
    </source>
</evidence>
<keyword evidence="4" id="KW-1185">Reference proteome</keyword>
<dbReference type="Proteomes" id="UP001432046">
    <property type="component" value="Plasmid pBs5S5a"/>
</dbReference>
<dbReference type="Pfam" id="PF13154">
    <property type="entry name" value="DUF3991"/>
    <property type="match status" value="1"/>
</dbReference>
<dbReference type="Gene3D" id="3.40.1360.10">
    <property type="match status" value="1"/>
</dbReference>
<sequence length="334" mass="36511">MDKREIEELRQKVGCAALLEKDGWKVDVKESTRRAIKYRRDSNIIIVIHEGRGWFDPLSPAKGDVFSLAEHLGSVGFSGACDRVAETVGFVPSTPAWQRPARSKALGSIAERWGHRVKPRPGSRVWRYLTDERGLPADIVKQAVACDRLREGPKGSMWAAHSDSAGALTGWEERGPAWRGFASDGAKQLFRFGPARSERICITEAAIDAMSLAAIEIHRSDTLYVSTGGGWSPATDEAICSLARRTSARLVAATDNNRQGDVYADRVRSIAAEASAHYARSRPRAGDWNEDLTGPARRRRTADQVDGGGPPDARTRASRAASRRPHDRNGGACT</sequence>
<geneLocation type="plasmid" evidence="3 4">
    <name>pBs5S5a</name>
</geneLocation>
<feature type="domain" description="DUF3991" evidence="2">
    <location>
        <begin position="127"/>
        <end position="194"/>
    </location>
</feature>
<accession>A0ABZ2PC44</accession>
<dbReference type="PIRSF" id="PIRSF036054">
    <property type="entry name" value="UCP036054"/>
    <property type="match status" value="1"/>
</dbReference>
<gene>
    <name evidence="3" type="ORF">WDK88_45415</name>
</gene>
<dbReference type="CDD" id="cd00188">
    <property type="entry name" value="TOPRIM"/>
    <property type="match status" value="1"/>
</dbReference>
<reference evidence="3" key="1">
    <citation type="journal article" date="2021" name="Int. J. Syst. Evol. Microbiol.">
        <title>Bradyrhizobium septentrionale sp. nov. (sv. septentrionale) and Bradyrhizobium quebecense sp. nov. (sv. septentrionale) associated with legumes native to Canada possess rearranged symbiosis genes and numerous insertion sequences.</title>
        <authorList>
            <person name="Bromfield E.S.P."/>
            <person name="Cloutier S."/>
        </authorList>
    </citation>
    <scope>NUCLEOTIDE SEQUENCE</scope>
    <source>
        <strain evidence="3">5S5</strain>
    </source>
</reference>
<evidence type="ECO:0000256" key="1">
    <source>
        <dbReference type="SAM" id="MobiDB-lite"/>
    </source>
</evidence>
<dbReference type="InterPro" id="IPR025054">
    <property type="entry name" value="DUF3991"/>
</dbReference>
<dbReference type="InterPro" id="IPR017041">
    <property type="entry name" value="UCP036054"/>
</dbReference>
<keyword evidence="3" id="KW-0614">Plasmid</keyword>
<dbReference type="EMBL" id="CP147713">
    <property type="protein sequence ID" value="WXC84847.1"/>
    <property type="molecule type" value="Genomic_DNA"/>
</dbReference>
<evidence type="ECO:0000313" key="4">
    <source>
        <dbReference type="Proteomes" id="UP001432046"/>
    </source>
</evidence>
<name>A0ABZ2PC44_9BRAD</name>